<gene>
    <name evidence="1" type="primary">trkA_1</name>
    <name evidence="1" type="ORF">NCTC10702_01650</name>
</gene>
<evidence type="ECO:0000313" key="1">
    <source>
        <dbReference type="EMBL" id="SUL34036.1"/>
    </source>
</evidence>
<sequence>MNDENHLMEASMGKEYVVIGLGRFGGSIVRELNALDME</sequence>
<dbReference type="Proteomes" id="UP000254116">
    <property type="component" value="Unassembled WGS sequence"/>
</dbReference>
<name>A0A380EIA2_STAAU</name>
<protein>
    <submittedName>
        <fullName evidence="1">Trk system potassium uptake protein trkA</fullName>
    </submittedName>
</protein>
<reference evidence="1 2" key="1">
    <citation type="submission" date="2018-06" db="EMBL/GenBank/DDBJ databases">
        <authorList>
            <consortium name="Pathogen Informatics"/>
            <person name="Doyle S."/>
        </authorList>
    </citation>
    <scope>NUCLEOTIDE SEQUENCE [LARGE SCALE GENOMIC DNA]</scope>
    <source>
        <strain evidence="1 2">NCTC10702</strain>
    </source>
</reference>
<evidence type="ECO:0000313" key="2">
    <source>
        <dbReference type="Proteomes" id="UP000254116"/>
    </source>
</evidence>
<dbReference type="AlphaFoldDB" id="A0A380EIA2"/>
<proteinExistence type="predicted"/>
<dbReference type="EMBL" id="UHBY01000003">
    <property type="protein sequence ID" value="SUL34036.1"/>
    <property type="molecule type" value="Genomic_DNA"/>
</dbReference>
<accession>A0A380EIA2</accession>
<organism evidence="1 2">
    <name type="scientific">Staphylococcus aureus</name>
    <dbReference type="NCBI Taxonomy" id="1280"/>
    <lineage>
        <taxon>Bacteria</taxon>
        <taxon>Bacillati</taxon>
        <taxon>Bacillota</taxon>
        <taxon>Bacilli</taxon>
        <taxon>Bacillales</taxon>
        <taxon>Staphylococcaceae</taxon>
        <taxon>Staphylococcus</taxon>
    </lineage>
</organism>